<dbReference type="Pfam" id="PF00001">
    <property type="entry name" value="7tm_1"/>
    <property type="match status" value="1"/>
</dbReference>
<dbReference type="Proteomes" id="UP000663855">
    <property type="component" value="Unassembled WGS sequence"/>
</dbReference>
<dbReference type="Proteomes" id="UP000663834">
    <property type="component" value="Unassembled WGS sequence"/>
</dbReference>
<dbReference type="EMBL" id="CAJNOV010001999">
    <property type="protein sequence ID" value="CAF1086075.1"/>
    <property type="molecule type" value="Genomic_DNA"/>
</dbReference>
<comment type="caution">
    <text evidence="13">The sequence shown here is derived from an EMBL/GenBank/DDBJ whole genome shotgun (WGS) entry which is preliminary data.</text>
</comment>
<keyword evidence="2 9" id="KW-0812">Transmembrane</keyword>
<name>A0A816MSZ4_9BILA</name>
<keyword evidence="6" id="KW-0675">Receptor</keyword>
<dbReference type="EMBL" id="CAJNRE010002690">
    <property type="protein sequence ID" value="CAF1988505.1"/>
    <property type="molecule type" value="Genomic_DNA"/>
</dbReference>
<feature type="transmembrane region" description="Helical" evidence="9">
    <location>
        <begin position="303"/>
        <end position="322"/>
    </location>
</feature>
<comment type="subcellular location">
    <subcellularLocation>
        <location evidence="1">Membrane</location>
        <topology evidence="1">Multi-pass membrane protein</topology>
    </subcellularLocation>
</comment>
<feature type="transmembrane region" description="Helical" evidence="9">
    <location>
        <begin position="261"/>
        <end position="283"/>
    </location>
</feature>
<feature type="domain" description="G-protein coupled receptors family 1 profile" evidence="10">
    <location>
        <begin position="46"/>
        <end position="319"/>
    </location>
</feature>
<evidence type="ECO:0000313" key="11">
    <source>
        <dbReference type="EMBL" id="CAF1086075.1"/>
    </source>
</evidence>
<feature type="region of interest" description="Disordered" evidence="8">
    <location>
        <begin position="432"/>
        <end position="454"/>
    </location>
</feature>
<dbReference type="InterPro" id="IPR017452">
    <property type="entry name" value="GPCR_Rhodpsn_7TM"/>
</dbReference>
<evidence type="ECO:0000256" key="7">
    <source>
        <dbReference type="ARBA" id="ARBA00023224"/>
    </source>
</evidence>
<evidence type="ECO:0000313" key="16">
    <source>
        <dbReference type="EMBL" id="CAF4398659.1"/>
    </source>
</evidence>
<dbReference type="Proteomes" id="UP000681720">
    <property type="component" value="Unassembled WGS sequence"/>
</dbReference>
<evidence type="ECO:0000256" key="6">
    <source>
        <dbReference type="ARBA" id="ARBA00023170"/>
    </source>
</evidence>
<sequence length="495" mass="58442">MNLENFEYYTLYSILPLQLSNGTVIKFVVRFHRIYPWVLLPFGFIGSLLTILIFTRKKFQRFGCSILFVAESFMDLLLITINCIYLIILYTFKSFFFQRSLYLFRIYKFLTNYCSHCAVWILCVISLERAAVTRSLVWNQNVFNHKHSYCILIIIYTVLFFLNLHYLIFYSPEQGESCRFNNNQTEKRLLAMCKSHVIRSSTGAYDKFLIYFTWMDFIINSLMPFIIILLANTTVMYSVCKQKISMRQLGIRKTRSARETQLAYILFASTLLFVLLTFPLRVFSLIESRLHYEKEYLILLDGIMRFLLYLDHGCGFYLYTFTGELFRREFKKFSNDFLYLIFRRHFFNWSSIESRRQSDLSGSNGGAVIVHIIYSHSQQSQQHDQSKLQDSTNNCGLIKLSLQELELKNAFYRRAFHPHWIYARQRSNRSFSISSSQETGSPTTGQQNLLGTTTDENNHMSVFKRHSSYCLESQYPHLPVPLTSSNNLHRKSDVF</sequence>
<dbReference type="GO" id="GO:0004930">
    <property type="term" value="F:G protein-coupled receptor activity"/>
    <property type="evidence" value="ECO:0007669"/>
    <property type="project" value="UniProtKB-KW"/>
</dbReference>
<feature type="transmembrane region" description="Helical" evidence="9">
    <location>
        <begin position="148"/>
        <end position="169"/>
    </location>
</feature>
<evidence type="ECO:0000256" key="9">
    <source>
        <dbReference type="SAM" id="Phobius"/>
    </source>
</evidence>
<evidence type="ECO:0000256" key="1">
    <source>
        <dbReference type="ARBA" id="ARBA00004141"/>
    </source>
</evidence>
<dbReference type="Proteomes" id="UP000663824">
    <property type="component" value="Unassembled WGS sequence"/>
</dbReference>
<evidence type="ECO:0000313" key="17">
    <source>
        <dbReference type="Proteomes" id="UP000663824"/>
    </source>
</evidence>
<evidence type="ECO:0000256" key="2">
    <source>
        <dbReference type="ARBA" id="ARBA00022692"/>
    </source>
</evidence>
<dbReference type="InterPro" id="IPR000276">
    <property type="entry name" value="GPCR_Rhodpsn"/>
</dbReference>
<dbReference type="Proteomes" id="UP000681967">
    <property type="component" value="Unassembled WGS sequence"/>
</dbReference>
<dbReference type="EMBL" id="CAJOBH010000732">
    <property type="protein sequence ID" value="CAF3813830.1"/>
    <property type="molecule type" value="Genomic_DNA"/>
</dbReference>
<feature type="transmembrane region" description="Helical" evidence="9">
    <location>
        <begin position="217"/>
        <end position="240"/>
    </location>
</feature>
<dbReference type="PANTHER" id="PTHR24243:SF230">
    <property type="entry name" value="G-PROTEIN COUPLED RECEPTORS FAMILY 1 PROFILE DOMAIN-CONTAINING PROTEIN"/>
    <property type="match status" value="1"/>
</dbReference>
<evidence type="ECO:0000256" key="8">
    <source>
        <dbReference type="SAM" id="MobiDB-lite"/>
    </source>
</evidence>
<feature type="compositionally biased region" description="Low complexity" evidence="8">
    <location>
        <begin position="443"/>
        <end position="454"/>
    </location>
</feature>
<feature type="transmembrane region" description="Helical" evidence="9">
    <location>
        <begin position="34"/>
        <end position="54"/>
    </location>
</feature>
<feature type="transmembrane region" description="Helical" evidence="9">
    <location>
        <begin position="66"/>
        <end position="90"/>
    </location>
</feature>
<evidence type="ECO:0000256" key="5">
    <source>
        <dbReference type="ARBA" id="ARBA00023136"/>
    </source>
</evidence>
<reference evidence="13" key="1">
    <citation type="submission" date="2021-02" db="EMBL/GenBank/DDBJ databases">
        <authorList>
            <person name="Nowell W R."/>
        </authorList>
    </citation>
    <scope>NUCLEOTIDE SEQUENCE</scope>
</reference>
<dbReference type="GO" id="GO:0005886">
    <property type="term" value="C:plasma membrane"/>
    <property type="evidence" value="ECO:0007669"/>
    <property type="project" value="TreeGrafter"/>
</dbReference>
<organism evidence="13 17">
    <name type="scientific">Rotaria magnacalcarata</name>
    <dbReference type="NCBI Taxonomy" id="392030"/>
    <lineage>
        <taxon>Eukaryota</taxon>
        <taxon>Metazoa</taxon>
        <taxon>Spiralia</taxon>
        <taxon>Gnathifera</taxon>
        <taxon>Rotifera</taxon>
        <taxon>Eurotatoria</taxon>
        <taxon>Bdelloidea</taxon>
        <taxon>Philodinida</taxon>
        <taxon>Philodinidae</taxon>
        <taxon>Rotaria</taxon>
    </lineage>
</organism>
<evidence type="ECO:0000259" key="10">
    <source>
        <dbReference type="PROSITE" id="PS50262"/>
    </source>
</evidence>
<keyword evidence="5 9" id="KW-0472">Membrane</keyword>
<evidence type="ECO:0000313" key="13">
    <source>
        <dbReference type="EMBL" id="CAF1988505.1"/>
    </source>
</evidence>
<accession>A0A816MSZ4</accession>
<keyword evidence="4" id="KW-0297">G-protein coupled receptor</keyword>
<protein>
    <recommendedName>
        <fullName evidence="10">G-protein coupled receptors family 1 profile domain-containing protein</fullName>
    </recommendedName>
</protein>
<evidence type="ECO:0000256" key="3">
    <source>
        <dbReference type="ARBA" id="ARBA00022989"/>
    </source>
</evidence>
<dbReference type="PANTHER" id="PTHR24243">
    <property type="entry name" value="G-PROTEIN COUPLED RECEPTOR"/>
    <property type="match status" value="1"/>
</dbReference>
<evidence type="ECO:0000313" key="15">
    <source>
        <dbReference type="EMBL" id="CAF4120876.1"/>
    </source>
</evidence>
<feature type="transmembrane region" description="Helical" evidence="9">
    <location>
        <begin position="110"/>
        <end position="127"/>
    </location>
</feature>
<dbReference type="PROSITE" id="PS50262">
    <property type="entry name" value="G_PROTEIN_RECEP_F1_2"/>
    <property type="match status" value="1"/>
</dbReference>
<dbReference type="Proteomes" id="UP000676336">
    <property type="component" value="Unassembled WGS sequence"/>
</dbReference>
<evidence type="ECO:0000313" key="14">
    <source>
        <dbReference type="EMBL" id="CAF3813830.1"/>
    </source>
</evidence>
<dbReference type="EMBL" id="CAJOBJ010056409">
    <property type="protein sequence ID" value="CAF4398659.1"/>
    <property type="molecule type" value="Genomic_DNA"/>
</dbReference>
<dbReference type="EMBL" id="CAJNOW010012658">
    <property type="protein sequence ID" value="CAF1612485.1"/>
    <property type="molecule type" value="Genomic_DNA"/>
</dbReference>
<keyword evidence="3 9" id="KW-1133">Transmembrane helix</keyword>
<gene>
    <name evidence="14" type="ORF">BYL167_LOCUS3691</name>
    <name evidence="11" type="ORF">CJN711_LOCUS6436</name>
    <name evidence="16" type="ORF">GIL414_LOCUS30058</name>
    <name evidence="12" type="ORF">KQP761_LOCUS23534</name>
    <name evidence="13" type="ORF">MBJ925_LOCUS7651</name>
    <name evidence="15" type="ORF">SMN809_LOCUS18277</name>
</gene>
<dbReference type="SUPFAM" id="SSF81321">
    <property type="entry name" value="Family A G protein-coupled receptor-like"/>
    <property type="match status" value="1"/>
</dbReference>
<dbReference type="EMBL" id="CAJOBI010008739">
    <property type="protein sequence ID" value="CAF4120876.1"/>
    <property type="molecule type" value="Genomic_DNA"/>
</dbReference>
<keyword evidence="7" id="KW-0807">Transducer</keyword>
<dbReference type="AlphaFoldDB" id="A0A816MSZ4"/>
<dbReference type="OrthoDB" id="10011083at2759"/>
<evidence type="ECO:0000256" key="4">
    <source>
        <dbReference type="ARBA" id="ARBA00023040"/>
    </source>
</evidence>
<proteinExistence type="predicted"/>
<evidence type="ECO:0000313" key="12">
    <source>
        <dbReference type="EMBL" id="CAF1612485.1"/>
    </source>
</evidence>
<dbReference type="Gene3D" id="1.20.1070.10">
    <property type="entry name" value="Rhodopsin 7-helix transmembrane proteins"/>
    <property type="match status" value="1"/>
</dbReference>